<evidence type="ECO:0008006" key="4">
    <source>
        <dbReference type="Google" id="ProtNLM"/>
    </source>
</evidence>
<dbReference type="Proteomes" id="UP000000753">
    <property type="component" value="Chromosome"/>
</dbReference>
<keyword evidence="1" id="KW-0732">Signal</keyword>
<dbReference type="RefSeq" id="WP_020912883.1">
    <property type="nucleotide sequence ID" value="NC_011566.1"/>
</dbReference>
<dbReference type="AlphaFoldDB" id="B8CPF3"/>
<dbReference type="OrthoDB" id="6271264at2"/>
<name>B8CPF3_SHEPW</name>
<organism evidence="2 3">
    <name type="scientific">Shewanella piezotolerans (strain WP3 / JCM 13877)</name>
    <dbReference type="NCBI Taxonomy" id="225849"/>
    <lineage>
        <taxon>Bacteria</taxon>
        <taxon>Pseudomonadati</taxon>
        <taxon>Pseudomonadota</taxon>
        <taxon>Gammaproteobacteria</taxon>
        <taxon>Alteromonadales</taxon>
        <taxon>Shewanellaceae</taxon>
        <taxon>Shewanella</taxon>
    </lineage>
</organism>
<dbReference type="eggNOG" id="COG5563">
    <property type="taxonomic scope" value="Bacteria"/>
</dbReference>
<dbReference type="HOGENOM" id="CLU_437360_0_0_6"/>
<protein>
    <recommendedName>
        <fullName evidence="4">DUF3466 family protein</fullName>
    </recommendedName>
</protein>
<evidence type="ECO:0000313" key="2">
    <source>
        <dbReference type="EMBL" id="ACJ29529.1"/>
    </source>
</evidence>
<evidence type="ECO:0000256" key="1">
    <source>
        <dbReference type="SAM" id="SignalP"/>
    </source>
</evidence>
<dbReference type="Pfam" id="PF11949">
    <property type="entry name" value="DUF3466"/>
    <property type="match status" value="1"/>
</dbReference>
<feature type="chain" id="PRO_5005666051" description="DUF3466 family protein" evidence="1">
    <location>
        <begin position="26"/>
        <end position="626"/>
    </location>
</feature>
<feature type="signal peptide" evidence="1">
    <location>
        <begin position="1"/>
        <end position="25"/>
    </location>
</feature>
<reference evidence="2 3" key="1">
    <citation type="journal article" date="2008" name="PLoS ONE">
        <title>Environmental adaptation: genomic analysis of the piezotolerant and psychrotolerant deep-sea iron reducing bacterium Shewanella piezotolerans WP3.</title>
        <authorList>
            <person name="Wang F."/>
            <person name="Wang J."/>
            <person name="Jian H."/>
            <person name="Zhang B."/>
            <person name="Li S."/>
            <person name="Wang F."/>
            <person name="Zeng X."/>
            <person name="Gao L."/>
            <person name="Bartlett D.H."/>
            <person name="Yu J."/>
            <person name="Hu S."/>
            <person name="Xiao X."/>
        </authorList>
    </citation>
    <scope>NUCLEOTIDE SEQUENCE [LARGE SCALE GENOMIC DNA]</scope>
    <source>
        <strain evidence="3">WP3 / JCM 13877</strain>
    </source>
</reference>
<dbReference type="KEGG" id="swp:swp_2803"/>
<proteinExistence type="predicted"/>
<evidence type="ECO:0000313" key="3">
    <source>
        <dbReference type="Proteomes" id="UP000000753"/>
    </source>
</evidence>
<accession>B8CPF3</accession>
<dbReference type="STRING" id="225849.swp_2803"/>
<dbReference type="InterPro" id="IPR022562">
    <property type="entry name" value="DUF3466"/>
</dbReference>
<dbReference type="EMBL" id="CP000472">
    <property type="protein sequence ID" value="ACJ29529.1"/>
    <property type="molecule type" value="Genomic_DNA"/>
</dbReference>
<keyword evidence="3" id="KW-1185">Reference proteome</keyword>
<gene>
    <name evidence="2" type="ordered locus">swp_2803</name>
</gene>
<sequence length="626" mass="68952">MKFKLEKTLSLVAVGVLSVLHGAQAAPVYEIKNLDTETFNLNGTIANTRNGYGMAVNNNDEAVGAAKGKKKLNVDEDDNGVIDIEDGVSDAETITYSVNLPIIANNFTFTSIENDPVTPWLPTFESVNGTTAPTFPEDEDTVNSVDTFYYGINDAKVKVGAMTAVEQTVPYSGSSETQEFWYYREYEQRGFVKDDSNTEIALTPPYTEYVSEQDDGDVTVTVGGFSSGTAVNSNNLIAGYASTDISKNSANIIDSCVSNNSETAPTDICVQNRQYPNSSGFRDIQYQTRGYVWKYEAGAVTESFELPLGLEVTNDGVYTGQGLGINAAGVVAGRSHVYRDGNKDRLYFDAAYWKQDAEGAYQYNWVDVDTVKDVRSSIAYDINDSGILIGSYSKYIEGYIRDKFFYIDTSDANAEIITPNDFYNNLSDLGSRGRGINNNGQVVGYIETTHDKEKPRPKAGFLYNIAEDEFSNLNDLLTCQSKGFVKDDSDKWVRNKVAVEDGSGKTLTYESEIKIVEANSISDSGTIVGTAFIRKPSYQFDSSGNLIIGDNGLPFFELNGYGDPVTSFLPRMMVIQTTGEDATDEWKAANNCVDDNEDNGNYERKGAASLGWLLMLPLVWLRRKRK</sequence>